<organism evidence="1">
    <name type="scientific">uncultured bacterium fosmid pJB77G10</name>
    <dbReference type="NCBI Taxonomy" id="1478069"/>
    <lineage>
        <taxon>Bacteria</taxon>
        <taxon>environmental samples</taxon>
    </lineage>
</organism>
<accession>A0A0H3U815</accession>
<dbReference type="EMBL" id="KF540241">
    <property type="protein sequence ID" value="AIF26645.1"/>
    <property type="molecule type" value="Genomic_DNA"/>
</dbReference>
<name>A0A0H3U815_9BACT</name>
<dbReference type="AlphaFoldDB" id="A0A0H3U815"/>
<sequence length="150" mass="16961">MELSNEVIEQAKACKTAEELLALAKEKDLDLSVEEAEYVLKEFAEGELTEDELDNVAGGQEGCSQRHTYPYVEWQHQDQVQFIFNEGDHVEVYPIMAKSWTAGCKVVTRRVGGSEGSYYDSYWVEKEPGCHVPFIKGGVKRNQIQIKGAR</sequence>
<evidence type="ECO:0008006" key="2">
    <source>
        <dbReference type="Google" id="ProtNLM"/>
    </source>
</evidence>
<proteinExistence type="predicted"/>
<protein>
    <recommendedName>
        <fullName evidence="2">Nif11 domain-containing protein</fullName>
    </recommendedName>
</protein>
<reference evidence="1" key="1">
    <citation type="submission" date="2013-08" db="EMBL/GenBank/DDBJ databases">
        <title>Comparison of modified E. coli strains.</title>
        <authorList>
            <person name="Juergensen J."/>
            <person name="Bonge A."/>
            <person name="Streit W.R."/>
        </authorList>
    </citation>
    <scope>NUCLEOTIDE SEQUENCE</scope>
</reference>
<evidence type="ECO:0000313" key="1">
    <source>
        <dbReference type="EMBL" id="AIF26645.1"/>
    </source>
</evidence>